<name>A0A8T0DVD5_9TREM</name>
<dbReference type="EMBL" id="JTDF01000462">
    <property type="protein sequence ID" value="KAF8571530.1"/>
    <property type="molecule type" value="Genomic_DNA"/>
</dbReference>
<dbReference type="OrthoDB" id="6288496at2759"/>
<protein>
    <submittedName>
        <fullName evidence="2">Uncharacterized protein</fullName>
    </submittedName>
</protein>
<keyword evidence="3" id="KW-1185">Reference proteome</keyword>
<organism evidence="2 3">
    <name type="scientific">Paragonimus westermani</name>
    <dbReference type="NCBI Taxonomy" id="34504"/>
    <lineage>
        <taxon>Eukaryota</taxon>
        <taxon>Metazoa</taxon>
        <taxon>Spiralia</taxon>
        <taxon>Lophotrochozoa</taxon>
        <taxon>Platyhelminthes</taxon>
        <taxon>Trematoda</taxon>
        <taxon>Digenea</taxon>
        <taxon>Plagiorchiida</taxon>
        <taxon>Troglotremata</taxon>
        <taxon>Troglotrematidae</taxon>
        <taxon>Paragonimus</taxon>
    </lineage>
</organism>
<proteinExistence type="predicted"/>
<feature type="compositionally biased region" description="Basic and acidic residues" evidence="1">
    <location>
        <begin position="266"/>
        <end position="275"/>
    </location>
</feature>
<feature type="compositionally biased region" description="Polar residues" evidence="1">
    <location>
        <begin position="256"/>
        <end position="265"/>
    </location>
</feature>
<sequence length="360" mass="41684">MYICKAAFSEARALLNEWIARRCLLDEDGLDTPALDLSPVNIPSRLEIKKEWDHLIRCASKANDSQWELSNPLLKDDIRHSPYENKSRSADKASKNSRPKSTTLDRILMRQEEARARRLLQTQERDARLKEMEEEQKLRKRKHEEELLQQEMIRVRKELNAENERQAKLRQLTSSRERPVWSVEDHVQTEVDKYVPVDSIPPSSVGGSTPVYLETDLERPEARMVQSETKLLTKATIEQEEHRRLKETEFLEKLKTCSSQSSSKMNEPKPAHREQPLNTPKQCGPPMSYQTMSSCRPPEATVQRPSLSKTVLKQRERISAQNREIEELKAAKRYTELLLEASTHKLAGGLSQQQVRESIL</sequence>
<accession>A0A8T0DVD5</accession>
<gene>
    <name evidence="2" type="ORF">P879_00698</name>
</gene>
<evidence type="ECO:0000313" key="3">
    <source>
        <dbReference type="Proteomes" id="UP000699462"/>
    </source>
</evidence>
<dbReference type="Proteomes" id="UP000699462">
    <property type="component" value="Unassembled WGS sequence"/>
</dbReference>
<reference evidence="2 3" key="1">
    <citation type="submission" date="2019-07" db="EMBL/GenBank/DDBJ databases">
        <title>Annotation for the trematode Paragonimus westermani.</title>
        <authorList>
            <person name="Choi Y.-J."/>
        </authorList>
    </citation>
    <scope>NUCLEOTIDE SEQUENCE [LARGE SCALE GENOMIC DNA]</scope>
    <source>
        <strain evidence="2">180907_Pwestermani</strain>
    </source>
</reference>
<feature type="region of interest" description="Disordered" evidence="1">
    <location>
        <begin position="78"/>
        <end position="105"/>
    </location>
</feature>
<evidence type="ECO:0000256" key="1">
    <source>
        <dbReference type="SAM" id="MobiDB-lite"/>
    </source>
</evidence>
<feature type="compositionally biased region" description="Basic and acidic residues" evidence="1">
    <location>
        <begin position="78"/>
        <end position="94"/>
    </location>
</feature>
<comment type="caution">
    <text evidence="2">The sequence shown here is derived from an EMBL/GenBank/DDBJ whole genome shotgun (WGS) entry which is preliminary data.</text>
</comment>
<feature type="region of interest" description="Disordered" evidence="1">
    <location>
        <begin position="255"/>
        <end position="301"/>
    </location>
</feature>
<evidence type="ECO:0000313" key="2">
    <source>
        <dbReference type="EMBL" id="KAF8571530.1"/>
    </source>
</evidence>
<dbReference type="AlphaFoldDB" id="A0A8T0DVD5"/>